<dbReference type="PANTHER" id="PTHR13058:SF19">
    <property type="entry name" value="LD40940P"/>
    <property type="match status" value="1"/>
</dbReference>
<evidence type="ECO:0000313" key="10">
    <source>
        <dbReference type="Proteomes" id="UP001187471"/>
    </source>
</evidence>
<evidence type="ECO:0000256" key="2">
    <source>
        <dbReference type="ARBA" id="ARBA00022722"/>
    </source>
</evidence>
<dbReference type="EMBL" id="JAVXUO010002231">
    <property type="protein sequence ID" value="KAK2975132.1"/>
    <property type="molecule type" value="Genomic_DNA"/>
</dbReference>
<dbReference type="GO" id="GO:0005737">
    <property type="term" value="C:cytoplasm"/>
    <property type="evidence" value="ECO:0007669"/>
    <property type="project" value="TreeGrafter"/>
</dbReference>
<reference evidence="9" key="1">
    <citation type="submission" date="2022-12" db="EMBL/GenBank/DDBJ databases">
        <title>Draft genome assemblies for two species of Escallonia (Escalloniales).</title>
        <authorList>
            <person name="Chanderbali A."/>
            <person name="Dervinis C."/>
            <person name="Anghel I."/>
            <person name="Soltis D."/>
            <person name="Soltis P."/>
            <person name="Zapata F."/>
        </authorList>
    </citation>
    <scope>NUCLEOTIDE SEQUENCE</scope>
    <source>
        <strain evidence="9">UCBG92.1500</strain>
        <tissue evidence="9">Leaf</tissue>
    </source>
</reference>
<dbReference type="Pfam" id="PF00929">
    <property type="entry name" value="RNase_T"/>
    <property type="match status" value="2"/>
</dbReference>
<dbReference type="SUPFAM" id="SSF53098">
    <property type="entry name" value="Ribonuclease H-like"/>
    <property type="match status" value="2"/>
</dbReference>
<proteinExistence type="inferred from homology"/>
<comment type="cofactor">
    <cofactor evidence="1">
        <name>Mg(2+)</name>
        <dbReference type="ChEBI" id="CHEBI:18420"/>
    </cofactor>
</comment>
<dbReference type="InterPro" id="IPR040393">
    <property type="entry name" value="TREX1/2"/>
</dbReference>
<dbReference type="PANTHER" id="PTHR13058">
    <property type="entry name" value="THREE PRIME REPAIR EXONUCLEASE 1, 2"/>
    <property type="match status" value="1"/>
</dbReference>
<dbReference type="InterPro" id="IPR012337">
    <property type="entry name" value="RNaseH-like_sf"/>
</dbReference>
<evidence type="ECO:0000259" key="8">
    <source>
        <dbReference type="SMART" id="SM00479"/>
    </source>
</evidence>
<organism evidence="9 10">
    <name type="scientific">Escallonia rubra</name>
    <dbReference type="NCBI Taxonomy" id="112253"/>
    <lineage>
        <taxon>Eukaryota</taxon>
        <taxon>Viridiplantae</taxon>
        <taxon>Streptophyta</taxon>
        <taxon>Embryophyta</taxon>
        <taxon>Tracheophyta</taxon>
        <taxon>Spermatophyta</taxon>
        <taxon>Magnoliopsida</taxon>
        <taxon>eudicotyledons</taxon>
        <taxon>Gunneridae</taxon>
        <taxon>Pentapetalae</taxon>
        <taxon>asterids</taxon>
        <taxon>campanulids</taxon>
        <taxon>Escalloniales</taxon>
        <taxon>Escalloniaceae</taxon>
        <taxon>Escallonia</taxon>
    </lineage>
</organism>
<evidence type="ECO:0000256" key="4">
    <source>
        <dbReference type="ARBA" id="ARBA00022801"/>
    </source>
</evidence>
<evidence type="ECO:0000256" key="7">
    <source>
        <dbReference type="ARBA" id="ARBA00025769"/>
    </source>
</evidence>
<keyword evidence="3" id="KW-0479">Metal-binding</keyword>
<dbReference type="Proteomes" id="UP001187471">
    <property type="component" value="Unassembled WGS sequence"/>
</dbReference>
<protein>
    <recommendedName>
        <fullName evidence="8">Exonuclease domain-containing protein</fullName>
    </recommendedName>
</protein>
<evidence type="ECO:0000256" key="1">
    <source>
        <dbReference type="ARBA" id="ARBA00001946"/>
    </source>
</evidence>
<dbReference type="GO" id="GO:0003676">
    <property type="term" value="F:nucleic acid binding"/>
    <property type="evidence" value="ECO:0007669"/>
    <property type="project" value="InterPro"/>
</dbReference>
<evidence type="ECO:0000256" key="5">
    <source>
        <dbReference type="ARBA" id="ARBA00022839"/>
    </source>
</evidence>
<dbReference type="CDD" id="cd06127">
    <property type="entry name" value="DEDDh"/>
    <property type="match status" value="1"/>
</dbReference>
<dbReference type="Gene3D" id="3.30.420.10">
    <property type="entry name" value="Ribonuclease H-like superfamily/Ribonuclease H"/>
    <property type="match status" value="2"/>
</dbReference>
<accession>A0AA88QUH6</accession>
<comment type="caution">
    <text evidence="9">The sequence shown here is derived from an EMBL/GenBank/DDBJ whole genome shotgun (WGS) entry which is preliminary data.</text>
</comment>
<keyword evidence="5" id="KW-0269">Exonuclease</keyword>
<keyword evidence="6" id="KW-0460">Magnesium</keyword>
<dbReference type="SMART" id="SM00479">
    <property type="entry name" value="EXOIII"/>
    <property type="match status" value="1"/>
</dbReference>
<dbReference type="AlphaFoldDB" id="A0AA88QUH6"/>
<dbReference type="InterPro" id="IPR013520">
    <property type="entry name" value="Ribonucl_H"/>
</dbReference>
<name>A0AA88QUH6_9ASTE</name>
<dbReference type="GO" id="GO:0006308">
    <property type="term" value="P:DNA catabolic process"/>
    <property type="evidence" value="ECO:0007669"/>
    <property type="project" value="TreeGrafter"/>
</dbReference>
<evidence type="ECO:0000256" key="6">
    <source>
        <dbReference type="ARBA" id="ARBA00022842"/>
    </source>
</evidence>
<evidence type="ECO:0000256" key="3">
    <source>
        <dbReference type="ARBA" id="ARBA00022723"/>
    </source>
</evidence>
<sequence length="390" mass="43627">MRTVAMCFSLLQIPRYRINSLASSCWESFHTISRTPGFSPRLKILGCSNYDLEGGYSRRWIRRPVSTKTGGTNKNSLGTKTSNIGHEILDDTISSSTKRNNKLGISELGKNQHCDSRQKIDEIKDLAGNITFIVFDVETTGFSSVSERIIEIALRDLAGGDNSIFQTLINPERYVPNSHIHGISTSTVNRPDVPKTSLLVNDAIARGYSHVLGVKLSSMILVSFLGDVYQIARSPLLELMHSFARRSTFRMKDFIPILLQYVRSRQKPGGEVVFIAHNARRFDVPFLVREFSRCDFEIPVNWLFVDTLPLARDLLKSGGLKLPSKTSLQALVEFYDVPLVGSAHRAMSDVHALSLVLQRLTYDLKLPVSGLLEGAFRASELNNPKTKKAR</sequence>
<keyword evidence="2" id="KW-0540">Nuclease</keyword>
<feature type="domain" description="Exonuclease" evidence="8">
    <location>
        <begin position="131"/>
        <end position="366"/>
    </location>
</feature>
<evidence type="ECO:0000313" key="9">
    <source>
        <dbReference type="EMBL" id="KAK2975132.1"/>
    </source>
</evidence>
<keyword evidence="10" id="KW-1185">Reference proteome</keyword>
<keyword evidence="4" id="KW-0378">Hydrolase</keyword>
<comment type="similarity">
    <text evidence="7">Belongs to the exonuclease superfamily. TREX family.</text>
</comment>
<dbReference type="GO" id="GO:0046872">
    <property type="term" value="F:metal ion binding"/>
    <property type="evidence" value="ECO:0007669"/>
    <property type="project" value="UniProtKB-KW"/>
</dbReference>
<dbReference type="InterPro" id="IPR036397">
    <property type="entry name" value="RNaseH_sf"/>
</dbReference>
<gene>
    <name evidence="9" type="ORF">RJ640_013723</name>
</gene>
<dbReference type="GO" id="GO:0008296">
    <property type="term" value="F:3'-5'-DNA exonuclease activity"/>
    <property type="evidence" value="ECO:0007669"/>
    <property type="project" value="TreeGrafter"/>
</dbReference>